<keyword evidence="1" id="KW-0812">Transmembrane</keyword>
<feature type="transmembrane region" description="Helical" evidence="1">
    <location>
        <begin position="104"/>
        <end position="124"/>
    </location>
</feature>
<evidence type="ECO:0000259" key="2">
    <source>
        <dbReference type="PROSITE" id="PS50887"/>
    </source>
</evidence>
<dbReference type="PANTHER" id="PTHR45138">
    <property type="entry name" value="REGULATORY COMPONENTS OF SENSORY TRANSDUCTION SYSTEM"/>
    <property type="match status" value="1"/>
</dbReference>
<dbReference type="GO" id="GO:0005886">
    <property type="term" value="C:plasma membrane"/>
    <property type="evidence" value="ECO:0007669"/>
    <property type="project" value="TreeGrafter"/>
</dbReference>
<feature type="transmembrane region" description="Helical" evidence="1">
    <location>
        <begin position="73"/>
        <end position="92"/>
    </location>
</feature>
<feature type="transmembrane region" description="Helical" evidence="1">
    <location>
        <begin position="136"/>
        <end position="156"/>
    </location>
</feature>
<feature type="transmembrane region" description="Helical" evidence="1">
    <location>
        <begin position="36"/>
        <end position="53"/>
    </location>
</feature>
<evidence type="ECO:0000313" key="4">
    <source>
        <dbReference type="Proteomes" id="UP000315343"/>
    </source>
</evidence>
<feature type="transmembrane region" description="Helical" evidence="1">
    <location>
        <begin position="191"/>
        <end position="208"/>
    </location>
</feature>
<accession>A0A562JBT9</accession>
<name>A0A562JBT9_9FIRM</name>
<gene>
    <name evidence="3" type="ORF">LY60_01980</name>
</gene>
<evidence type="ECO:0000256" key="1">
    <source>
        <dbReference type="SAM" id="Phobius"/>
    </source>
</evidence>
<dbReference type="PANTHER" id="PTHR45138:SF9">
    <property type="entry name" value="DIGUANYLATE CYCLASE DGCM-RELATED"/>
    <property type="match status" value="1"/>
</dbReference>
<feature type="transmembrane region" description="Helical" evidence="1">
    <location>
        <begin position="168"/>
        <end position="185"/>
    </location>
</feature>
<dbReference type="GO" id="GO:1902201">
    <property type="term" value="P:negative regulation of bacterial-type flagellum-dependent cell motility"/>
    <property type="evidence" value="ECO:0007669"/>
    <property type="project" value="TreeGrafter"/>
</dbReference>
<sequence length="379" mass="43760">MNVGSISSDVIGIAALFFTINLAKRNAVVDVYKTKIYILASTITIIILSLEIMDIWGQSLQNVEHIWLYKLENVVGFLLTPVVPFVLLYLYNNDINNNKIFYSFPLLLNSVISIATYKTGWIFYFDQAAAYHRGSLFAIPIVIGFFYYILFMISILRNDSKYDRDDMLFLKYVFFMPVLGVSLQLQFIDFHIVWPSVALSLLLYYIFLRELQFKYDVISGIMNRKAFEREMEIYDNKDNVVAVVVLDLNDLKQINDSKGHHAGDKAILISATVLQESFEKIGKAYRIGGDEFCALCEGASEEDITESLIKLEKLLLEVNNIHDIKIELAYGCAFYIKEEDNSIYETFKCADRRMYEHKAKLKGLYGRRVDDMKRASYNQ</sequence>
<dbReference type="GO" id="GO:0052621">
    <property type="term" value="F:diguanylate cyclase activity"/>
    <property type="evidence" value="ECO:0007669"/>
    <property type="project" value="TreeGrafter"/>
</dbReference>
<feature type="domain" description="GGDEF" evidence="2">
    <location>
        <begin position="239"/>
        <end position="372"/>
    </location>
</feature>
<dbReference type="Proteomes" id="UP000315343">
    <property type="component" value="Unassembled WGS sequence"/>
</dbReference>
<dbReference type="Gene3D" id="3.30.70.270">
    <property type="match status" value="1"/>
</dbReference>
<feature type="transmembrane region" description="Helical" evidence="1">
    <location>
        <begin position="6"/>
        <end position="24"/>
    </location>
</feature>
<dbReference type="EMBL" id="VLKH01000004">
    <property type="protein sequence ID" value="TWH80718.1"/>
    <property type="molecule type" value="Genomic_DNA"/>
</dbReference>
<organism evidence="3 4">
    <name type="scientific">Sedimentibacter saalensis</name>
    <dbReference type="NCBI Taxonomy" id="130788"/>
    <lineage>
        <taxon>Bacteria</taxon>
        <taxon>Bacillati</taxon>
        <taxon>Bacillota</taxon>
        <taxon>Tissierellia</taxon>
        <taxon>Sedimentibacter</taxon>
    </lineage>
</organism>
<dbReference type="NCBIfam" id="TIGR00254">
    <property type="entry name" value="GGDEF"/>
    <property type="match status" value="1"/>
</dbReference>
<dbReference type="SMART" id="SM00267">
    <property type="entry name" value="GGDEF"/>
    <property type="match status" value="1"/>
</dbReference>
<proteinExistence type="predicted"/>
<keyword evidence="1" id="KW-1133">Transmembrane helix</keyword>
<evidence type="ECO:0000313" key="3">
    <source>
        <dbReference type="EMBL" id="TWH80718.1"/>
    </source>
</evidence>
<dbReference type="PROSITE" id="PS50887">
    <property type="entry name" value="GGDEF"/>
    <property type="match status" value="1"/>
</dbReference>
<dbReference type="InterPro" id="IPR029787">
    <property type="entry name" value="Nucleotide_cyclase"/>
</dbReference>
<keyword evidence="4" id="KW-1185">Reference proteome</keyword>
<dbReference type="CDD" id="cd01949">
    <property type="entry name" value="GGDEF"/>
    <property type="match status" value="1"/>
</dbReference>
<dbReference type="SUPFAM" id="SSF55073">
    <property type="entry name" value="Nucleotide cyclase"/>
    <property type="match status" value="1"/>
</dbReference>
<dbReference type="Pfam" id="PF00990">
    <property type="entry name" value="GGDEF"/>
    <property type="match status" value="1"/>
</dbReference>
<comment type="caution">
    <text evidence="3">The sequence shown here is derived from an EMBL/GenBank/DDBJ whole genome shotgun (WGS) entry which is preliminary data.</text>
</comment>
<dbReference type="AlphaFoldDB" id="A0A562JBT9"/>
<reference evidence="3 4" key="1">
    <citation type="submission" date="2019-07" db="EMBL/GenBank/DDBJ databases">
        <title>Genomic Encyclopedia of Type Strains, Phase I: the one thousand microbial genomes (KMG-I) project.</title>
        <authorList>
            <person name="Kyrpides N."/>
        </authorList>
    </citation>
    <scope>NUCLEOTIDE SEQUENCE [LARGE SCALE GENOMIC DNA]</scope>
    <source>
        <strain evidence="3 4">DSM 13558</strain>
    </source>
</reference>
<dbReference type="RefSeq" id="WP_145082806.1">
    <property type="nucleotide sequence ID" value="NZ_VLKH01000004.1"/>
</dbReference>
<dbReference type="InterPro" id="IPR000160">
    <property type="entry name" value="GGDEF_dom"/>
</dbReference>
<dbReference type="OrthoDB" id="9804955at2"/>
<dbReference type="InterPro" id="IPR043128">
    <property type="entry name" value="Rev_trsase/Diguanyl_cyclase"/>
</dbReference>
<protein>
    <submittedName>
        <fullName evidence="3">Diguanylate cyclase (GGDEF)-like protein</fullName>
    </submittedName>
</protein>
<dbReference type="InterPro" id="IPR050469">
    <property type="entry name" value="Diguanylate_Cyclase"/>
</dbReference>
<keyword evidence="1" id="KW-0472">Membrane</keyword>
<dbReference type="GO" id="GO:0043709">
    <property type="term" value="P:cell adhesion involved in single-species biofilm formation"/>
    <property type="evidence" value="ECO:0007669"/>
    <property type="project" value="TreeGrafter"/>
</dbReference>